<dbReference type="Proteomes" id="UP000280455">
    <property type="component" value="Chromosome"/>
</dbReference>
<accession>A0AAD1E6Y9</accession>
<reference evidence="1 2" key="1">
    <citation type="submission" date="2018-03" db="EMBL/GenBank/DDBJ databases">
        <title>Diversity of phytobeneficial traits revealed by whole-genome analysis of worldwide-isolated phenazine-producing Pseudomonas spp.</title>
        <authorList>
            <person name="Biessy A."/>
            <person name="Novinscak A."/>
            <person name="Blom J."/>
            <person name="Leger G."/>
            <person name="Thomashow L.S."/>
            <person name="Cazorla F.M."/>
            <person name="Josic D."/>
            <person name="Filion M."/>
        </authorList>
    </citation>
    <scope>NUCLEOTIDE SEQUENCE [LARGE SCALE GENOMIC DNA]</scope>
    <source>
        <strain evidence="1 2">ChPhzS24</strain>
    </source>
</reference>
<organism evidence="1 2">
    <name type="scientific">Pseudomonas chlororaphis subsp. aureofaciens</name>
    <dbReference type="NCBI Taxonomy" id="587851"/>
    <lineage>
        <taxon>Bacteria</taxon>
        <taxon>Pseudomonadati</taxon>
        <taxon>Pseudomonadota</taxon>
        <taxon>Gammaproteobacteria</taxon>
        <taxon>Pseudomonadales</taxon>
        <taxon>Pseudomonadaceae</taxon>
        <taxon>Pseudomonas</taxon>
    </lineage>
</organism>
<name>A0AAD1E6Y9_9PSED</name>
<proteinExistence type="predicted"/>
<evidence type="ECO:0000313" key="1">
    <source>
        <dbReference type="EMBL" id="AZE30512.1"/>
    </source>
</evidence>
<gene>
    <name evidence="1" type="ORF">C4K07_3729</name>
</gene>
<evidence type="ECO:0000313" key="2">
    <source>
        <dbReference type="Proteomes" id="UP000280455"/>
    </source>
</evidence>
<sequence length="59" mass="6773">MVAYYRARGLYGCAAFGRLRGQAGGRCRSRWALRQFLNCPCFGINDSLFCWIVPFCFEP</sequence>
<dbReference type="EMBL" id="CP027750">
    <property type="protein sequence ID" value="AZE30512.1"/>
    <property type="molecule type" value="Genomic_DNA"/>
</dbReference>
<dbReference type="AlphaFoldDB" id="A0AAD1E6Y9"/>
<protein>
    <submittedName>
        <fullName evidence="1">Uncharacterized protein</fullName>
    </submittedName>
</protein>